<reference evidence="2" key="1">
    <citation type="submission" date="2020-07" db="EMBL/GenBank/DDBJ databases">
        <title>Genome sequences of bacteria associated with the marine, planktonic diatom Thalassiosira profunda strain ECT2AJA-044.</title>
        <authorList>
            <person name="Gargas C.B."/>
            <person name="Roberts W.R."/>
            <person name="Alverson A.J."/>
        </authorList>
    </citation>
    <scope>NUCLEOTIDE SEQUENCE</scope>
    <source>
        <strain evidence="2">ECT2AJA-044</strain>
    </source>
</reference>
<dbReference type="AlphaFoldDB" id="A0A975EPI9"/>
<proteinExistence type="predicted"/>
<keyword evidence="1" id="KW-0732">Signal</keyword>
<feature type="signal peptide" evidence="1">
    <location>
        <begin position="1"/>
        <end position="20"/>
    </location>
</feature>
<evidence type="ECO:0000256" key="1">
    <source>
        <dbReference type="SAM" id="SignalP"/>
    </source>
</evidence>
<gene>
    <name evidence="2" type="ORF">HZ995_15340</name>
</gene>
<protein>
    <submittedName>
        <fullName evidence="2">Uncharacterized protein</fullName>
    </submittedName>
</protein>
<evidence type="ECO:0000313" key="2">
    <source>
        <dbReference type="EMBL" id="QTN35819.1"/>
    </source>
</evidence>
<evidence type="ECO:0000313" key="3">
    <source>
        <dbReference type="Proteomes" id="UP000665026"/>
    </source>
</evidence>
<dbReference type="EMBL" id="CP060010">
    <property type="protein sequence ID" value="QTN35819.1"/>
    <property type="molecule type" value="Genomic_DNA"/>
</dbReference>
<accession>A0A975EPI9</accession>
<dbReference type="KEGG" id="cact:HZ995_15340"/>
<organism evidence="2 3">
    <name type="scientific">Cognatishimia activa</name>
    <dbReference type="NCBI Taxonomy" id="1715691"/>
    <lineage>
        <taxon>Bacteria</taxon>
        <taxon>Pseudomonadati</taxon>
        <taxon>Pseudomonadota</taxon>
        <taxon>Alphaproteobacteria</taxon>
        <taxon>Rhodobacterales</taxon>
        <taxon>Paracoccaceae</taxon>
        <taxon>Cognatishimia</taxon>
    </lineage>
</organism>
<sequence>MLKRTLTTAALLVAASQVSAQGTGSEGYFQIYNDTANNILIGFYTNDGSGWSTNWIDGYEVDPGASMQAEFFAPEGLCDQVFAAGWLADNGDEIIDDPIAIDICAASNVYLGDNEIFYD</sequence>
<feature type="chain" id="PRO_5038021143" evidence="1">
    <location>
        <begin position="21"/>
        <end position="119"/>
    </location>
</feature>
<dbReference type="Proteomes" id="UP000665026">
    <property type="component" value="Chromosome"/>
</dbReference>
<dbReference type="RefSeq" id="WP_209356522.1">
    <property type="nucleotide sequence ID" value="NZ_CP060010.1"/>
</dbReference>
<name>A0A975EPI9_9RHOB</name>